<dbReference type="PANTHER" id="PTHR43775">
    <property type="entry name" value="FATTY ACID SYNTHASE"/>
    <property type="match status" value="1"/>
</dbReference>
<dbReference type="CDD" id="cd00833">
    <property type="entry name" value="PKS"/>
    <property type="match status" value="1"/>
</dbReference>
<dbReference type="InterPro" id="IPR014031">
    <property type="entry name" value="Ketoacyl_synth_C"/>
</dbReference>
<dbReference type="InterPro" id="IPR050091">
    <property type="entry name" value="PKS_NRPS_Biosynth_Enz"/>
</dbReference>
<dbReference type="InterPro" id="IPR020841">
    <property type="entry name" value="PKS_Beta-ketoAc_synthase_dom"/>
</dbReference>
<dbReference type="InterPro" id="IPR014043">
    <property type="entry name" value="Acyl_transferase_dom"/>
</dbReference>
<comment type="caution">
    <text evidence="7">The sequence shown here is derived from an EMBL/GenBank/DDBJ whole genome shotgun (WGS) entry which is preliminary data.</text>
</comment>
<dbReference type="SUPFAM" id="SSF47336">
    <property type="entry name" value="ACP-like"/>
    <property type="match status" value="1"/>
</dbReference>
<dbReference type="Gene3D" id="3.30.70.3290">
    <property type="match status" value="1"/>
</dbReference>
<protein>
    <submittedName>
        <fullName evidence="7">SDR family NAD(P)-dependent oxidoreductase</fullName>
    </submittedName>
</protein>
<dbReference type="CDD" id="cd08953">
    <property type="entry name" value="KR_2_SDR_x"/>
    <property type="match status" value="1"/>
</dbReference>
<dbReference type="Pfam" id="PF00698">
    <property type="entry name" value="Acyl_transf_1"/>
    <property type="match status" value="1"/>
</dbReference>
<dbReference type="InterPro" id="IPR036291">
    <property type="entry name" value="NAD(P)-bd_dom_sf"/>
</dbReference>
<feature type="region of interest" description="Disordered" evidence="4">
    <location>
        <begin position="898"/>
        <end position="930"/>
    </location>
</feature>
<dbReference type="InterPro" id="IPR014030">
    <property type="entry name" value="Ketoacyl_synth_N"/>
</dbReference>
<dbReference type="Gene3D" id="3.40.366.10">
    <property type="entry name" value="Malonyl-Coenzyme A Acyl Carrier Protein, domain 2"/>
    <property type="match status" value="1"/>
</dbReference>
<dbReference type="Pfam" id="PF16197">
    <property type="entry name" value="KAsynt_C_assoc"/>
    <property type="match status" value="1"/>
</dbReference>
<dbReference type="Gene3D" id="1.10.1200.10">
    <property type="entry name" value="ACP-like"/>
    <property type="match status" value="1"/>
</dbReference>
<sequence>MFAESGDAIAVVGMAGRFPGARDLPRFWRNLCAGTGSLTRLDDDRLHRAGVPREALADPDYVKVASLLGGFHLFEPALFGITPRVAEAMDPQLRVLLEICHDALQDAGYDPQRFGGRIGMYAGAGNNEYLAWNLRANPRFMETIGEARARITNHADFLSTAVSYYLGLRGPSITSLTACSTSLVTVHMACAALFNDECDMAIAGGVEIPLPAYQGYRYSEGGGILAADGVVRPYDAGATGTVFGAGAGVVVLKRLSAAVADRDAIHAVIIGSAINNDGAAKAAYEAPSERGQAEALASAVRRAGIDPVSVGYVEGHGTGTLVGDPVEVAALNRVYGADRRGARDVALGSVKSNVGHLGAAAGICGLVKAVHSVREGVVPASLNFSDPNPRIDFDGGPFYVADRTMPWPRDAGPRRAAVNSFGVGGTNAHVIVEQPPAVETGATPGPYHLLTFSARTPTALAAMEKTFHDHLCASQGSGGSGDGELADIAFTLAEGRPERSVRRTLVVTDREDAVRQLGAGRATPAHPVPRGRPPKPAFLMPGQGSQYVGMARGLYEGEPEFAAILDHCCTVLQRSHGLDLKAVLFPATAAAAARAETEIVRTSVTQPALFAVEYALAGLLISWGVEPAAMAGHSIGEYVAATLAGVMDAEDALRLVADRGLMIESLPPGAMTAVPLPEDELRPLLPPGVDLAAVNAPGMCVASGPSAAVRQLEASLSARKVGTSRLRTSHAFHSPMTEPILGAFTERVAKVRLREPGIPFVSNVTGDWITPEQATDPAYWARHIRACVRFADAARLLLADGGYRAAEVGPGHALSNLVAETATALDADRSRHVPAVPLLRTARDDRDDLRVLLEGVGRLWSHGCPVDWNRFWAREERGRVHVPTYPYERESFWVQPVSGEPAAAEPPDEGPLYAPTWTETSPPRPPAAPADDDGAWVVFAHPDEAVTNELIRLTRAERGNVVVVSPGGRYAETGDGRRTVRPREAADYGRLAAAVLGTGPGRVRLVHAWLLGGVPARTERAAVRSHLDLGLHSLLLTLQEFSRGASGTALELYVLTSDMQDVLGDGDVHPAKAAVRGLLKTVPRELRSVAVRGIDVGAGEAGNIATQVFRELRSGSAEREVALRGRKRWVAGHSAIRLDEAADVPSVLREEGVYVITGGLGGLGLELAWELARLVRARVVLVGRSGLPPRSEWEPLAAGSPDETLRERLRRVLAVEEAGGRVLACAGDVADEARMREIRAEVMRAHGRVDGVFHLAGVAGGGLIEVRAQEAVERVLAPKVLGTYVLDRVFRPPLLVLYSSIAAITGDYGQSDYAGANAVLDAYAQARWGAGRHVVSVNWPQWTDVGMASRAEHTVPAAYRESAIGPAEAAGVLRAILASGAGPQVVVSPGGLRERERLADRVATDASRTDAEVSGSAPAARYVDSPYAPPRTDVERGLAALWGRALGIEDVGLDDDFQELGMSSITAVRLVGRIPEVFGVDVSVRELFDWRTLRVAAGAVQAALTRL</sequence>
<name>A0ABW0ZYB5_9ACTN</name>
<dbReference type="InterPro" id="IPR057326">
    <property type="entry name" value="KR_dom"/>
</dbReference>
<gene>
    <name evidence="7" type="ORF">ACFPZN_18805</name>
</gene>
<reference evidence="8" key="1">
    <citation type="journal article" date="2019" name="Int. J. Syst. Evol. Microbiol.">
        <title>The Global Catalogue of Microorganisms (GCM) 10K type strain sequencing project: providing services to taxonomists for standard genome sequencing and annotation.</title>
        <authorList>
            <consortium name="The Broad Institute Genomics Platform"/>
            <consortium name="The Broad Institute Genome Sequencing Center for Infectious Disease"/>
            <person name="Wu L."/>
            <person name="Ma J."/>
        </authorList>
    </citation>
    <scope>NUCLEOTIDE SEQUENCE [LARGE SCALE GENOMIC DNA]</scope>
    <source>
        <strain evidence="8">KCTC 42087</strain>
    </source>
</reference>
<dbReference type="PROSITE" id="PS50075">
    <property type="entry name" value="CARRIER"/>
    <property type="match status" value="1"/>
</dbReference>
<dbReference type="Pfam" id="PF00109">
    <property type="entry name" value="ketoacyl-synt"/>
    <property type="match status" value="1"/>
</dbReference>
<dbReference type="SMART" id="SM00823">
    <property type="entry name" value="PKS_PP"/>
    <property type="match status" value="1"/>
</dbReference>
<dbReference type="SMART" id="SM00822">
    <property type="entry name" value="PKS_KR"/>
    <property type="match status" value="1"/>
</dbReference>
<dbReference type="PROSITE" id="PS52004">
    <property type="entry name" value="KS3_2"/>
    <property type="match status" value="1"/>
</dbReference>
<dbReference type="Pfam" id="PF02801">
    <property type="entry name" value="Ketoacyl-synt_C"/>
    <property type="match status" value="1"/>
</dbReference>
<feature type="domain" description="Ketosynthase family 3 (KS3)" evidence="6">
    <location>
        <begin position="6"/>
        <end position="434"/>
    </location>
</feature>
<evidence type="ECO:0000256" key="2">
    <source>
        <dbReference type="ARBA" id="ARBA00022553"/>
    </source>
</evidence>
<keyword evidence="2" id="KW-0597">Phosphoprotein</keyword>
<accession>A0ABW0ZYB5</accession>
<dbReference type="Proteomes" id="UP001596074">
    <property type="component" value="Unassembled WGS sequence"/>
</dbReference>
<keyword evidence="3" id="KW-0808">Transferase</keyword>
<dbReference type="Gene3D" id="3.30.70.250">
    <property type="entry name" value="Malonyl-CoA ACP transacylase, ACP-binding"/>
    <property type="match status" value="1"/>
</dbReference>
<dbReference type="InterPro" id="IPR036736">
    <property type="entry name" value="ACP-like_sf"/>
</dbReference>
<dbReference type="InterPro" id="IPR001227">
    <property type="entry name" value="Ac_transferase_dom_sf"/>
</dbReference>
<proteinExistence type="predicted"/>
<evidence type="ECO:0000256" key="3">
    <source>
        <dbReference type="ARBA" id="ARBA00022679"/>
    </source>
</evidence>
<dbReference type="SUPFAM" id="SSF51735">
    <property type="entry name" value="NAD(P)-binding Rossmann-fold domains"/>
    <property type="match status" value="2"/>
</dbReference>
<dbReference type="InterPro" id="IPR009081">
    <property type="entry name" value="PP-bd_ACP"/>
</dbReference>
<dbReference type="Gene3D" id="3.40.47.10">
    <property type="match status" value="1"/>
</dbReference>
<dbReference type="SMART" id="SM00827">
    <property type="entry name" value="PKS_AT"/>
    <property type="match status" value="1"/>
</dbReference>
<dbReference type="PROSITE" id="PS00012">
    <property type="entry name" value="PHOSPHOPANTETHEINE"/>
    <property type="match status" value="1"/>
</dbReference>
<evidence type="ECO:0000256" key="1">
    <source>
        <dbReference type="ARBA" id="ARBA00022450"/>
    </source>
</evidence>
<dbReference type="InterPro" id="IPR032821">
    <property type="entry name" value="PKS_assoc"/>
</dbReference>
<dbReference type="RefSeq" id="WP_378283301.1">
    <property type="nucleotide sequence ID" value="NZ_JBHSON010000024.1"/>
</dbReference>
<dbReference type="Pfam" id="PF00550">
    <property type="entry name" value="PP-binding"/>
    <property type="match status" value="1"/>
</dbReference>
<dbReference type="InterPro" id="IPR049490">
    <property type="entry name" value="C883_1060-like_KR_N"/>
</dbReference>
<dbReference type="Pfam" id="PF21394">
    <property type="entry name" value="Beta-ketacyl_N"/>
    <property type="match status" value="1"/>
</dbReference>
<dbReference type="Pfam" id="PF08659">
    <property type="entry name" value="KR"/>
    <property type="match status" value="1"/>
</dbReference>
<dbReference type="InterPro" id="IPR016039">
    <property type="entry name" value="Thiolase-like"/>
</dbReference>
<keyword evidence="1" id="KW-0596">Phosphopantetheine</keyword>
<evidence type="ECO:0000313" key="8">
    <source>
        <dbReference type="Proteomes" id="UP001596074"/>
    </source>
</evidence>
<evidence type="ECO:0000259" key="6">
    <source>
        <dbReference type="PROSITE" id="PS52004"/>
    </source>
</evidence>
<dbReference type="Gene3D" id="3.40.50.720">
    <property type="entry name" value="NAD(P)-binding Rossmann-like Domain"/>
    <property type="match status" value="1"/>
</dbReference>
<feature type="domain" description="Carrier" evidence="5">
    <location>
        <begin position="1429"/>
        <end position="1504"/>
    </location>
</feature>
<evidence type="ECO:0000256" key="4">
    <source>
        <dbReference type="SAM" id="MobiDB-lite"/>
    </source>
</evidence>
<keyword evidence="8" id="KW-1185">Reference proteome</keyword>
<dbReference type="InterPro" id="IPR013968">
    <property type="entry name" value="PKS_KR"/>
</dbReference>
<evidence type="ECO:0000313" key="7">
    <source>
        <dbReference type="EMBL" id="MFC5747682.1"/>
    </source>
</evidence>
<dbReference type="SUPFAM" id="SSF52151">
    <property type="entry name" value="FabD/lysophospholipase-like"/>
    <property type="match status" value="1"/>
</dbReference>
<dbReference type="SUPFAM" id="SSF55048">
    <property type="entry name" value="Probable ACP-binding domain of malonyl-CoA ACP transacylase"/>
    <property type="match status" value="1"/>
</dbReference>
<dbReference type="PANTHER" id="PTHR43775:SF37">
    <property type="entry name" value="SI:DKEY-61P9.11"/>
    <property type="match status" value="1"/>
</dbReference>
<dbReference type="InterPro" id="IPR016036">
    <property type="entry name" value="Malonyl_transacylase_ACP-bd"/>
</dbReference>
<dbReference type="InterPro" id="IPR016035">
    <property type="entry name" value="Acyl_Trfase/lysoPLipase"/>
</dbReference>
<dbReference type="EMBL" id="JBHSON010000024">
    <property type="protein sequence ID" value="MFC5747682.1"/>
    <property type="molecule type" value="Genomic_DNA"/>
</dbReference>
<dbReference type="SMART" id="SM00825">
    <property type="entry name" value="PKS_KS"/>
    <property type="match status" value="1"/>
</dbReference>
<organism evidence="7 8">
    <name type="scientific">Actinomadura rugatobispora</name>
    <dbReference type="NCBI Taxonomy" id="1994"/>
    <lineage>
        <taxon>Bacteria</taxon>
        <taxon>Bacillati</taxon>
        <taxon>Actinomycetota</taxon>
        <taxon>Actinomycetes</taxon>
        <taxon>Streptosporangiales</taxon>
        <taxon>Thermomonosporaceae</taxon>
        <taxon>Actinomadura</taxon>
    </lineage>
</organism>
<dbReference type="InterPro" id="IPR020806">
    <property type="entry name" value="PKS_PP-bd"/>
</dbReference>
<evidence type="ECO:0000259" key="5">
    <source>
        <dbReference type="PROSITE" id="PS50075"/>
    </source>
</evidence>
<dbReference type="SUPFAM" id="SSF53901">
    <property type="entry name" value="Thiolase-like"/>
    <property type="match status" value="1"/>
</dbReference>
<dbReference type="InterPro" id="IPR006162">
    <property type="entry name" value="Ppantetheine_attach_site"/>
</dbReference>